<evidence type="ECO:0000259" key="1">
    <source>
        <dbReference type="PROSITE" id="PS50965"/>
    </source>
</evidence>
<evidence type="ECO:0000313" key="3">
    <source>
        <dbReference type="Proteomes" id="UP001324993"/>
    </source>
</evidence>
<evidence type="ECO:0000313" key="2">
    <source>
        <dbReference type="EMBL" id="WPJ98098.1"/>
    </source>
</evidence>
<gene>
    <name evidence="2" type="ORF">SH580_10345</name>
</gene>
<dbReference type="RefSeq" id="WP_319834903.1">
    <property type="nucleotide sequence ID" value="NZ_CP138858.1"/>
</dbReference>
<reference evidence="2 3" key="1">
    <citation type="submission" date="2023-11" db="EMBL/GenBank/DDBJ databases">
        <title>Coraliomargarita sp. nov., isolated from marine algae.</title>
        <authorList>
            <person name="Lee J.K."/>
            <person name="Baek J.H."/>
            <person name="Kim J.M."/>
            <person name="Choi D.G."/>
            <person name="Jeon C.O."/>
        </authorList>
    </citation>
    <scope>NUCLEOTIDE SEQUENCE [LARGE SCALE GENOMIC DNA]</scope>
    <source>
        <strain evidence="2 3">J2-16</strain>
    </source>
</reference>
<dbReference type="Proteomes" id="UP001324993">
    <property type="component" value="Chromosome"/>
</dbReference>
<dbReference type="Pfam" id="PF01396">
    <property type="entry name" value="Zn_ribbon_Top1"/>
    <property type="match status" value="1"/>
</dbReference>
<keyword evidence="3" id="KW-1185">Reference proteome</keyword>
<dbReference type="EMBL" id="CP138858">
    <property type="protein sequence ID" value="WPJ98098.1"/>
    <property type="molecule type" value="Genomic_DNA"/>
</dbReference>
<organism evidence="2 3">
    <name type="scientific">Coraliomargarita algicola</name>
    <dbReference type="NCBI Taxonomy" id="3092156"/>
    <lineage>
        <taxon>Bacteria</taxon>
        <taxon>Pseudomonadati</taxon>
        <taxon>Verrucomicrobiota</taxon>
        <taxon>Opitutia</taxon>
        <taxon>Puniceicoccales</taxon>
        <taxon>Coraliomargaritaceae</taxon>
        <taxon>Coraliomargarita</taxon>
    </lineage>
</organism>
<proteinExistence type="predicted"/>
<dbReference type="InterPro" id="IPR011528">
    <property type="entry name" value="NERD"/>
</dbReference>
<accession>A0ABZ0RSF3</accession>
<protein>
    <submittedName>
        <fullName evidence="2">NERD domain-containing protein</fullName>
    </submittedName>
</protein>
<dbReference type="InterPro" id="IPR013498">
    <property type="entry name" value="Topo_IA_Znf"/>
</dbReference>
<dbReference type="SUPFAM" id="SSF57783">
    <property type="entry name" value="Zinc beta-ribbon"/>
    <property type="match status" value="1"/>
</dbReference>
<sequence>MGVLKGWFGEKMASVGMWAFLDSRVYLRIHDLIVPTRSGTTQIDHILVSCYGIFVVETKNYNGWIFGDPKQARWTQVLYGKKHSFQNPLRQNYRHIKCLSECLGLSENYFHSIIFFIGDAVFKTSMPPNVVNERLARHIGSYRELMLSSDEVSSVYRRLQELKATPTLTRSTHMNSLKARHKSNTTCPNCGAPLVTRTARRGANAGNQFLGCSQYPKCRFTRTL</sequence>
<dbReference type="PROSITE" id="PS50965">
    <property type="entry name" value="NERD"/>
    <property type="match status" value="1"/>
</dbReference>
<dbReference type="Pfam" id="PF08378">
    <property type="entry name" value="NERD"/>
    <property type="match status" value="1"/>
</dbReference>
<feature type="domain" description="NERD" evidence="1">
    <location>
        <begin position="5"/>
        <end position="122"/>
    </location>
</feature>
<name>A0ABZ0RSF3_9BACT</name>
<dbReference type="Gene3D" id="3.30.65.10">
    <property type="entry name" value="Bacterial Topoisomerase I, domain 1"/>
    <property type="match status" value="1"/>
</dbReference>